<accession>A0A7Y9U5L2</accession>
<dbReference type="Proteomes" id="UP000518288">
    <property type="component" value="Unassembled WGS sequence"/>
</dbReference>
<dbReference type="PANTHER" id="PTHR43065">
    <property type="entry name" value="SENSOR HISTIDINE KINASE"/>
    <property type="match status" value="1"/>
</dbReference>
<keyword evidence="14" id="KW-0472">Membrane</keyword>
<dbReference type="GO" id="GO:0005886">
    <property type="term" value="C:plasma membrane"/>
    <property type="evidence" value="ECO:0007669"/>
    <property type="project" value="UniProtKB-SubCell"/>
</dbReference>
<keyword evidence="9" id="KW-0547">Nucleotide-binding</keyword>
<dbReference type="InterPro" id="IPR036097">
    <property type="entry name" value="HisK_dim/P_sf"/>
</dbReference>
<dbReference type="PRINTS" id="PR00344">
    <property type="entry name" value="BCTRLSENSOR"/>
</dbReference>
<dbReference type="InterPro" id="IPR004358">
    <property type="entry name" value="Sig_transdc_His_kin-like_C"/>
</dbReference>
<evidence type="ECO:0000256" key="6">
    <source>
        <dbReference type="ARBA" id="ARBA00022553"/>
    </source>
</evidence>
<evidence type="ECO:0000256" key="11">
    <source>
        <dbReference type="ARBA" id="ARBA00022840"/>
    </source>
</evidence>
<dbReference type="SUPFAM" id="SSF103190">
    <property type="entry name" value="Sensory domain-like"/>
    <property type="match status" value="1"/>
</dbReference>
<name>A0A7Y9U5L2_9BURK</name>
<keyword evidence="5" id="KW-0997">Cell inner membrane</keyword>
<dbReference type="SUPFAM" id="SSF47384">
    <property type="entry name" value="Homodimeric domain of signal transducing histidine kinase"/>
    <property type="match status" value="1"/>
</dbReference>
<dbReference type="SMART" id="SM00388">
    <property type="entry name" value="HisKA"/>
    <property type="match status" value="1"/>
</dbReference>
<feature type="domain" description="Histidine kinase" evidence="16">
    <location>
        <begin position="376"/>
        <end position="589"/>
    </location>
</feature>
<dbReference type="EC" id="2.7.13.3" evidence="3"/>
<reference evidence="17 18" key="1">
    <citation type="submission" date="2020-07" db="EMBL/GenBank/DDBJ databases">
        <title>Genomic Encyclopedia of Archaeal and Bacterial Type Strains, Phase II (KMG-II): from individual species to whole genera.</title>
        <authorList>
            <person name="Goeker M."/>
        </authorList>
    </citation>
    <scope>NUCLEOTIDE SEQUENCE [LARGE SCALE GENOMIC DNA]</scope>
    <source>
        <strain evidence="17 18">DSM 21226</strain>
    </source>
</reference>
<dbReference type="PROSITE" id="PS50109">
    <property type="entry name" value="HIS_KIN"/>
    <property type="match status" value="1"/>
</dbReference>
<keyword evidence="7 17" id="KW-0808">Transferase</keyword>
<dbReference type="RefSeq" id="WP_179633868.1">
    <property type="nucleotide sequence ID" value="NZ_JACCFH010000001.1"/>
</dbReference>
<evidence type="ECO:0000256" key="9">
    <source>
        <dbReference type="ARBA" id="ARBA00022741"/>
    </source>
</evidence>
<evidence type="ECO:0000256" key="8">
    <source>
        <dbReference type="ARBA" id="ARBA00022692"/>
    </source>
</evidence>
<dbReference type="PANTHER" id="PTHR43065:SF46">
    <property type="entry name" value="C4-DICARBOXYLATE TRANSPORT SENSOR PROTEIN DCTB"/>
    <property type="match status" value="1"/>
</dbReference>
<sequence>MVPLHSRSWRSRTLLPWAALALALIGAVAWGAHAVALQLGLQRTGELARHRLDVTAARLDGELARFDYLPALLETSSEVFQLLAAPADPALRAQVSRTLHALDAIAGADILYVIDTAGTVVASADWQQPGTPFGQDLSWRPYVHDALARGEGQFYGVGVTSGRAGYYRSFALPRHGRAQGVAAVKIDLEATEREWPRLPGELLVVDERGVVILASRAAWKFRPLQPLTAEARAEAAQARRYGSADLNPLAWQARQPVSDGVTRVQVEGTAYLASERPINHGRWRLLLLDTEAAAQASARNTALSAALAAAVLLLLAVVAWQARREIRQQRATRAALQAAHDSLDQMVQARTAELRAAQADLVHAGKLAALGQMSAGVVHELNQPLAALHTLSDNAAVLLDHQRLPEARANLVRISHLVERLGRITYQLKAFAHKTIEPPAPVTVHKVIGDALFGLTPRLREADIAVTVAVEPPELKAMADAMRLEQVLVNLLTNAVDALAGTPAPAITLRARREGDQVVLVLGNNGPAITPEVLSRLFEPFVTTKPAGKGLGLGLVLSARLVQGFGGRLHGGNLAPSGVAFTIELPAVPERPERPEPA</sequence>
<evidence type="ECO:0000256" key="4">
    <source>
        <dbReference type="ARBA" id="ARBA00022475"/>
    </source>
</evidence>
<dbReference type="PIRSF" id="PIRSF036431">
    <property type="entry name" value="STHK_DctB"/>
    <property type="match status" value="1"/>
</dbReference>
<evidence type="ECO:0000256" key="5">
    <source>
        <dbReference type="ARBA" id="ARBA00022519"/>
    </source>
</evidence>
<dbReference type="Pfam" id="PF02518">
    <property type="entry name" value="HATPase_c"/>
    <property type="match status" value="1"/>
</dbReference>
<comment type="catalytic activity">
    <reaction evidence="1">
        <text>ATP + protein L-histidine = ADP + protein N-phospho-L-histidine.</text>
        <dbReference type="EC" id="2.7.13.3"/>
    </reaction>
</comment>
<keyword evidence="10 17" id="KW-0418">Kinase</keyword>
<keyword evidence="4" id="KW-1003">Cell membrane</keyword>
<dbReference type="InterPro" id="IPR029151">
    <property type="entry name" value="Sensor-like_sf"/>
</dbReference>
<keyword evidence="18" id="KW-1185">Reference proteome</keyword>
<protein>
    <recommendedName>
        <fullName evidence="15">C4-dicarboxylate transport sensor protein DctB</fullName>
        <ecNumber evidence="3">2.7.13.3</ecNumber>
    </recommendedName>
</protein>
<dbReference type="InterPro" id="IPR005467">
    <property type="entry name" value="His_kinase_dom"/>
</dbReference>
<evidence type="ECO:0000313" key="17">
    <source>
        <dbReference type="EMBL" id="NYG33058.1"/>
    </source>
</evidence>
<dbReference type="EMBL" id="JACCFH010000001">
    <property type="protein sequence ID" value="NYG33058.1"/>
    <property type="molecule type" value="Genomic_DNA"/>
</dbReference>
<dbReference type="Gene3D" id="1.10.287.130">
    <property type="match status" value="1"/>
</dbReference>
<dbReference type="GO" id="GO:0000155">
    <property type="term" value="F:phosphorelay sensor kinase activity"/>
    <property type="evidence" value="ECO:0007669"/>
    <property type="project" value="InterPro"/>
</dbReference>
<dbReference type="AlphaFoldDB" id="A0A7Y9U5L2"/>
<dbReference type="Gene3D" id="3.30.450.20">
    <property type="entry name" value="PAS domain"/>
    <property type="match status" value="2"/>
</dbReference>
<dbReference type="InterPro" id="IPR003661">
    <property type="entry name" value="HisK_dim/P_dom"/>
</dbReference>
<evidence type="ECO:0000256" key="7">
    <source>
        <dbReference type="ARBA" id="ARBA00022679"/>
    </source>
</evidence>
<evidence type="ECO:0000256" key="12">
    <source>
        <dbReference type="ARBA" id="ARBA00022989"/>
    </source>
</evidence>
<evidence type="ECO:0000256" key="14">
    <source>
        <dbReference type="ARBA" id="ARBA00023136"/>
    </source>
</evidence>
<keyword evidence="6" id="KW-0597">Phosphoprotein</keyword>
<keyword evidence="8" id="KW-0812">Transmembrane</keyword>
<evidence type="ECO:0000259" key="16">
    <source>
        <dbReference type="PROSITE" id="PS50109"/>
    </source>
</evidence>
<dbReference type="InterPro" id="IPR036890">
    <property type="entry name" value="HATPase_C_sf"/>
</dbReference>
<dbReference type="CDD" id="cd00082">
    <property type="entry name" value="HisKA"/>
    <property type="match status" value="1"/>
</dbReference>
<evidence type="ECO:0000256" key="1">
    <source>
        <dbReference type="ARBA" id="ARBA00000085"/>
    </source>
</evidence>
<evidence type="ECO:0000313" key="18">
    <source>
        <dbReference type="Proteomes" id="UP000518288"/>
    </source>
</evidence>
<dbReference type="SMART" id="SM00387">
    <property type="entry name" value="HATPase_c"/>
    <property type="match status" value="1"/>
</dbReference>
<dbReference type="InterPro" id="IPR017055">
    <property type="entry name" value="Sig_transdc_His_kinase_DctB"/>
</dbReference>
<evidence type="ECO:0000256" key="13">
    <source>
        <dbReference type="ARBA" id="ARBA00023012"/>
    </source>
</evidence>
<evidence type="ECO:0000256" key="2">
    <source>
        <dbReference type="ARBA" id="ARBA00004429"/>
    </source>
</evidence>
<keyword evidence="13" id="KW-0902">Two-component regulatory system</keyword>
<evidence type="ECO:0000256" key="15">
    <source>
        <dbReference type="ARBA" id="ARBA00073143"/>
    </source>
</evidence>
<keyword evidence="11" id="KW-0067">ATP-binding</keyword>
<evidence type="ECO:0000256" key="3">
    <source>
        <dbReference type="ARBA" id="ARBA00012438"/>
    </source>
</evidence>
<dbReference type="InterPro" id="IPR003594">
    <property type="entry name" value="HATPase_dom"/>
</dbReference>
<dbReference type="Gene3D" id="3.30.565.10">
    <property type="entry name" value="Histidine kinase-like ATPase, C-terminal domain"/>
    <property type="match status" value="1"/>
</dbReference>
<dbReference type="GO" id="GO:0005524">
    <property type="term" value="F:ATP binding"/>
    <property type="evidence" value="ECO:0007669"/>
    <property type="project" value="UniProtKB-KW"/>
</dbReference>
<proteinExistence type="predicted"/>
<comment type="caution">
    <text evidence="17">The sequence shown here is derived from an EMBL/GenBank/DDBJ whole genome shotgun (WGS) entry which is preliminary data.</text>
</comment>
<comment type="subcellular location">
    <subcellularLocation>
        <location evidence="2">Cell inner membrane</location>
        <topology evidence="2">Multi-pass membrane protein</topology>
    </subcellularLocation>
</comment>
<dbReference type="FunFam" id="1.10.287.130:FF:000049">
    <property type="entry name" value="C4-dicarboxylate transport sensor protein DctB"/>
    <property type="match status" value="1"/>
</dbReference>
<organism evidence="17 18">
    <name type="scientific">Sphaerotilus montanus</name>
    <dbReference type="NCBI Taxonomy" id="522889"/>
    <lineage>
        <taxon>Bacteria</taxon>
        <taxon>Pseudomonadati</taxon>
        <taxon>Pseudomonadota</taxon>
        <taxon>Betaproteobacteria</taxon>
        <taxon>Burkholderiales</taxon>
        <taxon>Sphaerotilaceae</taxon>
        <taxon>Sphaerotilus</taxon>
    </lineage>
</organism>
<keyword evidence="12" id="KW-1133">Transmembrane helix</keyword>
<dbReference type="SUPFAM" id="SSF55874">
    <property type="entry name" value="ATPase domain of HSP90 chaperone/DNA topoisomerase II/histidine kinase"/>
    <property type="match status" value="1"/>
</dbReference>
<gene>
    <name evidence="17" type="ORF">BDD16_002044</name>
</gene>
<evidence type="ECO:0000256" key="10">
    <source>
        <dbReference type="ARBA" id="ARBA00022777"/>
    </source>
</evidence>